<feature type="transmembrane region" description="Helical" evidence="13">
    <location>
        <begin position="235"/>
        <end position="257"/>
    </location>
</feature>
<name>A0A9C6WKQ0_ARADU</name>
<feature type="transmembrane region" description="Helical" evidence="13">
    <location>
        <begin position="192"/>
        <end position="215"/>
    </location>
</feature>
<evidence type="ECO:0000259" key="14">
    <source>
        <dbReference type="PROSITE" id="PS50042"/>
    </source>
</evidence>
<evidence type="ECO:0000313" key="17">
    <source>
        <dbReference type="RefSeq" id="XP_052109384.1"/>
    </source>
</evidence>
<comment type="caution">
    <text evidence="13">Lacks conserved residue(s) required for the propagation of feature annotation.</text>
</comment>
<dbReference type="InterPro" id="IPR005821">
    <property type="entry name" value="Ion_trans_dom"/>
</dbReference>
<accession>A0A9C6WKQ0</accession>
<dbReference type="RefSeq" id="XP_052109384.1">
    <property type="nucleotide sequence ID" value="XM_052253424.1"/>
</dbReference>
<dbReference type="InterPro" id="IPR014710">
    <property type="entry name" value="RmlC-like_jellyroll"/>
</dbReference>
<evidence type="ECO:0000256" key="10">
    <source>
        <dbReference type="ARBA" id="ARBA00023065"/>
    </source>
</evidence>
<dbReference type="PRINTS" id="PR01463">
    <property type="entry name" value="EAGCHANLFMLY"/>
</dbReference>
<evidence type="ECO:0000259" key="15">
    <source>
        <dbReference type="PROSITE" id="PS51490"/>
    </source>
</evidence>
<feature type="transmembrane region" description="Helical" evidence="13">
    <location>
        <begin position="88"/>
        <end position="107"/>
    </location>
</feature>
<dbReference type="KEGG" id="adu:107462964"/>
<evidence type="ECO:0000256" key="2">
    <source>
        <dbReference type="ARBA" id="ARBA00007929"/>
    </source>
</evidence>
<reference evidence="16" key="1">
    <citation type="journal article" date="2016" name="Nat. Genet.">
        <title>The genome sequences of Arachis duranensis and Arachis ipaensis, the diploid ancestors of cultivated peanut.</title>
        <authorList>
            <person name="Bertioli D.J."/>
            <person name="Cannon S.B."/>
            <person name="Froenicke L."/>
            <person name="Huang G."/>
            <person name="Farmer A.D."/>
            <person name="Cannon E.K."/>
            <person name="Liu X."/>
            <person name="Gao D."/>
            <person name="Clevenger J."/>
            <person name="Dash S."/>
            <person name="Ren L."/>
            <person name="Moretzsohn M.C."/>
            <person name="Shirasawa K."/>
            <person name="Huang W."/>
            <person name="Vidigal B."/>
            <person name="Abernathy B."/>
            <person name="Chu Y."/>
            <person name="Niederhuth C.E."/>
            <person name="Umale P."/>
            <person name="Araujo A.C."/>
            <person name="Kozik A."/>
            <person name="Kim K.D."/>
            <person name="Burow M.D."/>
            <person name="Varshney R.K."/>
            <person name="Wang X."/>
            <person name="Zhang X."/>
            <person name="Barkley N."/>
            <person name="Guimaraes P.M."/>
            <person name="Isobe S."/>
            <person name="Guo B."/>
            <person name="Liao B."/>
            <person name="Stalker H.T."/>
            <person name="Schmitz R.J."/>
            <person name="Scheffler B.E."/>
            <person name="Leal-Bertioli S.C."/>
            <person name="Xun X."/>
            <person name="Jackson S.A."/>
            <person name="Michelmore R."/>
            <person name="Ozias-Akins P."/>
        </authorList>
    </citation>
    <scope>NUCLEOTIDE SEQUENCE [LARGE SCALE GENOMIC DNA]</scope>
    <source>
        <strain evidence="16">cv. V14167</strain>
    </source>
</reference>
<dbReference type="Proteomes" id="UP000515211">
    <property type="component" value="Chromosome 8"/>
</dbReference>
<dbReference type="AlphaFoldDB" id="A0A9C6WKQ0"/>
<proteinExistence type="inferred from homology"/>
<reference evidence="17" key="2">
    <citation type="submission" date="2025-08" db="UniProtKB">
        <authorList>
            <consortium name="RefSeq"/>
        </authorList>
    </citation>
    <scope>IDENTIFICATION</scope>
    <source>
        <tissue evidence="17">Whole plant</tissue>
    </source>
</reference>
<evidence type="ECO:0000256" key="9">
    <source>
        <dbReference type="ARBA" id="ARBA00022989"/>
    </source>
</evidence>
<dbReference type="FunFam" id="2.60.120.10:FF:000074">
    <property type="entry name" value="Potassium channel KAT2"/>
    <property type="match status" value="1"/>
</dbReference>
<dbReference type="PROSITE" id="PS50042">
    <property type="entry name" value="CNMP_BINDING_3"/>
    <property type="match status" value="1"/>
</dbReference>
<dbReference type="PANTHER" id="PTHR45743:SF27">
    <property type="entry name" value="POTASSIUM CHANNEL KAT3"/>
    <property type="match status" value="1"/>
</dbReference>
<keyword evidence="6 13" id="KW-0631">Potassium channel</keyword>
<dbReference type="SUPFAM" id="SSF51206">
    <property type="entry name" value="cAMP-binding domain-like"/>
    <property type="match status" value="1"/>
</dbReference>
<keyword evidence="8 13" id="KW-0630">Potassium</keyword>
<dbReference type="Pfam" id="PF11834">
    <property type="entry name" value="KHA"/>
    <property type="match status" value="1"/>
</dbReference>
<protein>
    <recommendedName>
        <fullName evidence="13">Potassium channel</fullName>
    </recommendedName>
</protein>
<keyword evidence="12 13" id="KW-0407">Ion channel</keyword>
<sequence length="623" mass="72446">MLPFVARSSSRSEINHFASVPSSLLPAFGTNFDEGYLNLRKYVIAPYNRRYRLWQTFLVALVVYSAWASPFELAFRELSIGSLVPVDIIVDGFFAIDIILTFFVAYLDRSTYLLVDDHKKIAIRYIKMLHFPMDLASTLPFDQIYQILTGKRHGPEIFGFLNMLRLWRLRHVSELFSRLEKDIRISYTATRFCKLICVTLFAVHFAGCMYFWLAFHHKTPENTWLHKELPDFKYRSVWLCYIYSMYWSITTLTTVGYGDLYAVNTEEKVYSSLFMLFNIGLTAYIIGNMTNLAVHNTVRTFAMRDAFNRVLRYASKSRLPKRLKEQMLAHKELKLKMEESQQQEVLQDLPKAIRSSIAQHLFSNVVDKAYLFKGVSDECIIQLASDMKAEYYLPKVDIILQNEMPIYFYILVYGSLDLFIHKNGSEQLLFELEPGGMAGEIGGMFNIPQPFTVRTRRLSQVIRINQHQFKQMMQPFNNDGRQIINNFIKYLREQRGSVLEEIPYLSELLGDLYLEHITQNGDSHDEVSRYHDDGPCKEGRTINSNPWSSPASTRIIIHGHHPNEKKMGKGDTKKLILLPSSIEELFRVAEKKFSKRASKILMADGSEVEEINVLRDHDELYIF</sequence>
<evidence type="ECO:0000256" key="7">
    <source>
        <dbReference type="ARBA" id="ARBA00022882"/>
    </source>
</evidence>
<dbReference type="GO" id="GO:0005249">
    <property type="term" value="F:voltage-gated potassium channel activity"/>
    <property type="evidence" value="ECO:0007669"/>
    <property type="project" value="UniProtKB-UniRule"/>
</dbReference>
<evidence type="ECO:0000256" key="3">
    <source>
        <dbReference type="ARBA" id="ARBA00022448"/>
    </source>
</evidence>
<dbReference type="Gene3D" id="1.10.287.70">
    <property type="match status" value="1"/>
</dbReference>
<evidence type="ECO:0000256" key="11">
    <source>
        <dbReference type="ARBA" id="ARBA00023136"/>
    </source>
</evidence>
<dbReference type="Pfam" id="PF00520">
    <property type="entry name" value="Ion_trans"/>
    <property type="match status" value="1"/>
</dbReference>
<evidence type="ECO:0000313" key="16">
    <source>
        <dbReference type="Proteomes" id="UP000515211"/>
    </source>
</evidence>
<dbReference type="InterPro" id="IPR003938">
    <property type="entry name" value="K_chnl_volt-dep_EAG/ELK/ERG"/>
</dbReference>
<feature type="domain" description="Cyclic nucleotide-binding" evidence="14">
    <location>
        <begin position="371"/>
        <end position="490"/>
    </location>
</feature>
<feature type="domain" description="KHA" evidence="15">
    <location>
        <begin position="554"/>
        <end position="623"/>
    </location>
</feature>
<keyword evidence="16" id="KW-1185">Reference proteome</keyword>
<dbReference type="GeneID" id="107462964"/>
<dbReference type="Pfam" id="PF00027">
    <property type="entry name" value="cNMP_binding"/>
    <property type="match status" value="1"/>
</dbReference>
<dbReference type="InterPro" id="IPR021789">
    <property type="entry name" value="KHA_dom"/>
</dbReference>
<dbReference type="CDD" id="cd00038">
    <property type="entry name" value="CAP_ED"/>
    <property type="match status" value="1"/>
</dbReference>
<keyword evidence="5 13" id="KW-0812">Transmembrane</keyword>
<evidence type="ECO:0000256" key="1">
    <source>
        <dbReference type="ARBA" id="ARBA00004141"/>
    </source>
</evidence>
<evidence type="ECO:0000256" key="4">
    <source>
        <dbReference type="ARBA" id="ARBA00022538"/>
    </source>
</evidence>
<dbReference type="InterPro" id="IPR045319">
    <property type="entry name" value="KAT/AKT"/>
</dbReference>
<dbReference type="SMART" id="SM00100">
    <property type="entry name" value="cNMP"/>
    <property type="match status" value="1"/>
</dbReference>
<comment type="domain">
    <text evidence="13">The segment S4 is probably the voltage-sensor and is characterized by a series of positively charged amino acids. The pore-forming region H5 is enclosed by the transmembrane segments S5 and S6 in the Shaker-type (1P/6TM) and contains the GYGD signature motif which seems to be involved in potassium selectivity.</text>
</comment>
<evidence type="ECO:0000256" key="12">
    <source>
        <dbReference type="ARBA" id="ARBA00023303"/>
    </source>
</evidence>
<comment type="similarity">
    <text evidence="2 13">Belongs to the potassium channel family. Plant (TC 1.A.1.4) subfamily.</text>
</comment>
<dbReference type="InterPro" id="IPR000595">
    <property type="entry name" value="cNMP-bd_dom"/>
</dbReference>
<dbReference type="InterPro" id="IPR018490">
    <property type="entry name" value="cNMP-bd_dom_sf"/>
</dbReference>
<gene>
    <name evidence="17" type="primary">LOC107462964</name>
</gene>
<dbReference type="PROSITE" id="PS51490">
    <property type="entry name" value="KHA"/>
    <property type="match status" value="1"/>
</dbReference>
<dbReference type="PANTHER" id="PTHR45743">
    <property type="entry name" value="POTASSIUM CHANNEL AKT1"/>
    <property type="match status" value="1"/>
</dbReference>
<dbReference type="GO" id="GO:0034702">
    <property type="term" value="C:monoatomic ion channel complex"/>
    <property type="evidence" value="ECO:0007669"/>
    <property type="project" value="UniProtKB-KW"/>
</dbReference>
<keyword evidence="4 13" id="KW-0633">Potassium transport</keyword>
<evidence type="ECO:0000256" key="8">
    <source>
        <dbReference type="ARBA" id="ARBA00022958"/>
    </source>
</evidence>
<dbReference type="Gene3D" id="2.60.120.10">
    <property type="entry name" value="Jelly Rolls"/>
    <property type="match status" value="1"/>
</dbReference>
<comment type="subunit">
    <text evidence="13">The potassium channel is composed of a homo- or heterotetrameric complex of pore-forming subunits.</text>
</comment>
<keyword evidence="9 13" id="KW-1133">Transmembrane helix</keyword>
<feature type="transmembrane region" description="Helical" evidence="13">
    <location>
        <begin position="51"/>
        <end position="68"/>
    </location>
</feature>
<organism evidence="16 17">
    <name type="scientific">Arachis duranensis</name>
    <name type="common">Wild peanut</name>
    <dbReference type="NCBI Taxonomy" id="130453"/>
    <lineage>
        <taxon>Eukaryota</taxon>
        <taxon>Viridiplantae</taxon>
        <taxon>Streptophyta</taxon>
        <taxon>Embryophyta</taxon>
        <taxon>Tracheophyta</taxon>
        <taxon>Spermatophyta</taxon>
        <taxon>Magnoliopsida</taxon>
        <taxon>eudicotyledons</taxon>
        <taxon>Gunneridae</taxon>
        <taxon>Pentapetalae</taxon>
        <taxon>rosids</taxon>
        <taxon>fabids</taxon>
        <taxon>Fabales</taxon>
        <taxon>Fabaceae</taxon>
        <taxon>Papilionoideae</taxon>
        <taxon>50 kb inversion clade</taxon>
        <taxon>dalbergioids sensu lato</taxon>
        <taxon>Dalbergieae</taxon>
        <taxon>Pterocarpus clade</taxon>
        <taxon>Arachis</taxon>
    </lineage>
</organism>
<keyword evidence="10 13" id="KW-0406">Ion transport</keyword>
<keyword evidence="7 13" id="KW-0851">Voltage-gated channel</keyword>
<comment type="subcellular location">
    <subcellularLocation>
        <location evidence="1 13">Membrane</location>
        <topology evidence="1 13">Multi-pass membrane protein</topology>
    </subcellularLocation>
</comment>
<comment type="domain">
    <text evidence="13">The KHA domain (rich in hydrophobic and acidic residues) present in the C-terminal part is likely to be important for tetramerization.</text>
</comment>
<keyword evidence="11 13" id="KW-0472">Membrane</keyword>
<feature type="transmembrane region" description="Helical" evidence="13">
    <location>
        <begin position="269"/>
        <end position="287"/>
    </location>
</feature>
<evidence type="ECO:0000256" key="13">
    <source>
        <dbReference type="RuleBase" id="RU369015"/>
    </source>
</evidence>
<dbReference type="FunFam" id="1.10.287.70:FF:000123">
    <property type="entry name" value="Potassium channel KAT3"/>
    <property type="match status" value="1"/>
</dbReference>
<evidence type="ECO:0000256" key="5">
    <source>
        <dbReference type="ARBA" id="ARBA00022692"/>
    </source>
</evidence>
<keyword evidence="3 13" id="KW-0813">Transport</keyword>
<evidence type="ECO:0000256" key="6">
    <source>
        <dbReference type="ARBA" id="ARBA00022826"/>
    </source>
</evidence>
<dbReference type="SUPFAM" id="SSF81324">
    <property type="entry name" value="Voltage-gated potassium channels"/>
    <property type="match status" value="1"/>
</dbReference>
<comment type="function">
    <text evidence="13">Potassium channel.</text>
</comment>